<name>A0AAX7TAV8_ASTCA</name>
<dbReference type="Ensembl" id="ENSACLT00000044623.1">
    <property type="protein sequence ID" value="ENSACLP00000054059.1"/>
    <property type="gene ID" value="ENSACLG00000007360.2"/>
</dbReference>
<feature type="domain" description="Choline/carnitine acyltransferase" evidence="4">
    <location>
        <begin position="34"/>
        <end position="430"/>
    </location>
</feature>
<dbReference type="Gene3D" id="3.30.559.70">
    <property type="entry name" value="Choline/Carnitine o-acyltransferase, domain 2"/>
    <property type="match status" value="1"/>
</dbReference>
<reference evidence="5" key="2">
    <citation type="submission" date="2025-08" db="UniProtKB">
        <authorList>
            <consortium name="Ensembl"/>
        </authorList>
    </citation>
    <scope>IDENTIFICATION</scope>
</reference>
<keyword evidence="3" id="KW-0012">Acyltransferase</keyword>
<keyword evidence="6" id="KW-1185">Reference proteome</keyword>
<dbReference type="Gene3D" id="3.30.559.10">
    <property type="entry name" value="Chloramphenicol acetyltransferase-like domain"/>
    <property type="match status" value="2"/>
</dbReference>
<dbReference type="SUPFAM" id="SSF52777">
    <property type="entry name" value="CoA-dependent acyltransferases"/>
    <property type="match status" value="2"/>
</dbReference>
<proteinExistence type="inferred from homology"/>
<evidence type="ECO:0000256" key="1">
    <source>
        <dbReference type="ARBA" id="ARBA00005232"/>
    </source>
</evidence>
<dbReference type="InterPro" id="IPR042231">
    <property type="entry name" value="Cho/carn_acyl_trans_2"/>
</dbReference>
<dbReference type="FunFam" id="3.30.559.70:FF:000002">
    <property type="entry name" value="Carnitine O-acetyltransferase"/>
    <property type="match status" value="1"/>
</dbReference>
<evidence type="ECO:0000313" key="6">
    <source>
        <dbReference type="Proteomes" id="UP000265100"/>
    </source>
</evidence>
<evidence type="ECO:0000256" key="3">
    <source>
        <dbReference type="ARBA" id="ARBA00023315"/>
    </source>
</evidence>
<dbReference type="GO" id="GO:0019254">
    <property type="term" value="P:carnitine metabolic process, CoA-linked"/>
    <property type="evidence" value="ECO:0007669"/>
    <property type="project" value="TreeGrafter"/>
</dbReference>
<comment type="similarity">
    <text evidence="1">Belongs to the carnitine/choline acetyltransferase family.</text>
</comment>
<dbReference type="AlphaFoldDB" id="A0AAX7TAV8"/>
<protein>
    <recommendedName>
        <fullName evidence="4">Choline/carnitine acyltransferase domain-containing protein</fullName>
    </recommendedName>
</protein>
<dbReference type="Pfam" id="PF00755">
    <property type="entry name" value="Carn_acyltransf"/>
    <property type="match status" value="1"/>
</dbReference>
<evidence type="ECO:0000313" key="5">
    <source>
        <dbReference type="Ensembl" id="ENSACLP00000054059.1"/>
    </source>
</evidence>
<reference evidence="5" key="3">
    <citation type="submission" date="2025-09" db="UniProtKB">
        <authorList>
            <consortium name="Ensembl"/>
        </authorList>
    </citation>
    <scope>IDENTIFICATION</scope>
</reference>
<dbReference type="InterPro" id="IPR023213">
    <property type="entry name" value="CAT-like_dom_sf"/>
</dbReference>
<reference evidence="5" key="1">
    <citation type="submission" date="2018-05" db="EMBL/GenBank/DDBJ databases">
        <authorList>
            <person name="Datahose"/>
        </authorList>
    </citation>
    <scope>NUCLEOTIDE SEQUENCE</scope>
</reference>
<keyword evidence="2" id="KW-0808">Transferase</keyword>
<dbReference type="PANTHER" id="PTHR22589">
    <property type="entry name" value="CARNITINE O-ACYLTRANSFERASE"/>
    <property type="match status" value="1"/>
</dbReference>
<accession>A0AAX7TAV8</accession>
<evidence type="ECO:0000256" key="2">
    <source>
        <dbReference type="ARBA" id="ARBA00022679"/>
    </source>
</evidence>
<evidence type="ECO:0000259" key="4">
    <source>
        <dbReference type="Pfam" id="PF00755"/>
    </source>
</evidence>
<dbReference type="GO" id="GO:0005777">
    <property type="term" value="C:peroxisome"/>
    <property type="evidence" value="ECO:0007669"/>
    <property type="project" value="TreeGrafter"/>
</dbReference>
<dbReference type="Proteomes" id="UP000265100">
    <property type="component" value="Chromosome 22"/>
</dbReference>
<dbReference type="InterPro" id="IPR039551">
    <property type="entry name" value="Cho/carn_acyl_trans"/>
</dbReference>
<sequence length="543" mass="62271">MIFRNIHSGTCRAWLSRVSLRQELCFFSSVPPQPVPPLAQTLQGYLRALEPLLPLEELSHTRRIVHDFGRPAGLGTQLQEGLEKRARLNKNWISDWWVQRAYLESRQPLPVHSNAAISLPRRDFNDWRSQLVFASRLIAAVLDFKAKINTGQLPVEFMRRKPLCKELYPLLFSSCRIPGPKHDYIAHYGRSRRSPTHITVVRNYQFFQLEVYNSDGSRMTESQIHGQLLRIRSQSWKTDKEPMGILTSEHRHTWGEAYNRLLRDKLNQESVRMIETGLFSLCLDSPVMRISDEKYASRKAAQVLHGGGTFSNSGNRWFDKTLQFVVGEDGSWGLLYEQATAEGPPVATLLDHVIEYCEKPDTKRAPLLPLPMPKKLYFHIDREIKRDIEHAKQNLDILINDLDVNVFNFKKFGKNLPKQHQMSPNSFIQALNGHGIDRHLLGLKLQAIEEGMSIPKIFMDTAYGLATHFKLRTGQMPANNTDSVMCFGPLVPDGYAVCYNPQADHIHFSITAFNCCEDTNAERLARTLRDTMCHLQEMLQPTV</sequence>
<organism evidence="5 6">
    <name type="scientific">Astatotilapia calliptera</name>
    <name type="common">Eastern happy</name>
    <name type="synonym">Chromis callipterus</name>
    <dbReference type="NCBI Taxonomy" id="8154"/>
    <lineage>
        <taxon>Eukaryota</taxon>
        <taxon>Metazoa</taxon>
        <taxon>Chordata</taxon>
        <taxon>Craniata</taxon>
        <taxon>Vertebrata</taxon>
        <taxon>Euteleostomi</taxon>
        <taxon>Actinopterygii</taxon>
        <taxon>Neopterygii</taxon>
        <taxon>Teleostei</taxon>
        <taxon>Neoteleostei</taxon>
        <taxon>Acanthomorphata</taxon>
        <taxon>Ovalentaria</taxon>
        <taxon>Cichlomorphae</taxon>
        <taxon>Cichliformes</taxon>
        <taxon>Cichlidae</taxon>
        <taxon>African cichlids</taxon>
        <taxon>Pseudocrenilabrinae</taxon>
        <taxon>Haplochromini</taxon>
        <taxon>Astatotilapia</taxon>
    </lineage>
</organism>
<dbReference type="PANTHER" id="PTHR22589:SF47">
    <property type="entry name" value="CHOLINE_CARNITINE ACYLTRANSFERASE DOMAIN-CONTAINING PROTEIN"/>
    <property type="match status" value="1"/>
</dbReference>
<dbReference type="GO" id="GO:0004092">
    <property type="term" value="F:carnitine O-acetyltransferase activity"/>
    <property type="evidence" value="ECO:0007669"/>
    <property type="project" value="TreeGrafter"/>
</dbReference>
<dbReference type="InterPro" id="IPR000542">
    <property type="entry name" value="Carn_acyl_trans"/>
</dbReference>
<dbReference type="GeneTree" id="ENSGT01150000286917"/>